<dbReference type="KEGG" id="nsh:GXM_07236"/>
<dbReference type="Proteomes" id="UP000326678">
    <property type="component" value="Chromosome Gxm2"/>
</dbReference>
<gene>
    <name evidence="1" type="ORF">GXM_07236</name>
</gene>
<dbReference type="AlphaFoldDB" id="A0A5P8WAX7"/>
<organism evidence="1 2">
    <name type="scientific">Nostoc sphaeroides CCNUC1</name>
    <dbReference type="NCBI Taxonomy" id="2653204"/>
    <lineage>
        <taxon>Bacteria</taxon>
        <taxon>Bacillati</taxon>
        <taxon>Cyanobacteriota</taxon>
        <taxon>Cyanophyceae</taxon>
        <taxon>Nostocales</taxon>
        <taxon>Nostocaceae</taxon>
        <taxon>Nostoc</taxon>
    </lineage>
</organism>
<name>A0A5P8WAX7_9NOSO</name>
<evidence type="ECO:0000313" key="1">
    <source>
        <dbReference type="EMBL" id="QFS49742.1"/>
    </source>
</evidence>
<proteinExistence type="predicted"/>
<keyword evidence="2" id="KW-1185">Reference proteome</keyword>
<evidence type="ECO:0000313" key="2">
    <source>
        <dbReference type="Proteomes" id="UP000326678"/>
    </source>
</evidence>
<accession>A0A5P8WAX7</accession>
<protein>
    <submittedName>
        <fullName evidence="1">Uncharacterized protein</fullName>
    </submittedName>
</protein>
<reference evidence="1 2" key="1">
    <citation type="submission" date="2019-10" db="EMBL/GenBank/DDBJ databases">
        <title>Genomic and transcriptomic insights into the perfect genentic adaptation of a filamentous nitrogen-fixing cyanobacterium to rice fields.</title>
        <authorList>
            <person name="Chen Z."/>
        </authorList>
    </citation>
    <scope>NUCLEOTIDE SEQUENCE [LARGE SCALE GENOMIC DNA]</scope>
    <source>
        <strain evidence="1">CCNUC1</strain>
    </source>
</reference>
<dbReference type="EMBL" id="CP045227">
    <property type="protein sequence ID" value="QFS49742.1"/>
    <property type="molecule type" value="Genomic_DNA"/>
</dbReference>
<sequence length="239" mass="26366">MIAISGVVVQIYFSSIPANGQSNNNSNQSFLLQFQEIYNSLQTYINSYQKEFTKAVGKLEAELNQAIESSVGDLGIPDPLKAGKNIEKVLQKQETELLVLDPRIQAKDAIREWNQQYTRGQSQSVLGKEGQRVQAQEAQITNDAISQSSDNADAAQQDVITQDILKKMAVQNLQTTVVSKSIHAEAQKQSRSLAAANINLADISGRMDEQARLEQQESNAAARQILQSAAVNDAFWENQ</sequence>